<evidence type="ECO:0000313" key="9">
    <source>
        <dbReference type="Proteomes" id="UP001206895"/>
    </source>
</evidence>
<comment type="caution">
    <text evidence="8">The sequence shown here is derived from an EMBL/GenBank/DDBJ whole genome shotgun (WGS) entry which is preliminary data.</text>
</comment>
<gene>
    <name evidence="6" type="primary">rpsQ</name>
    <name evidence="8" type="ORF">LX13_003431</name>
</gene>
<evidence type="ECO:0000256" key="3">
    <source>
        <dbReference type="ARBA" id="ARBA00022884"/>
    </source>
</evidence>
<evidence type="ECO:0000256" key="6">
    <source>
        <dbReference type="HAMAP-Rule" id="MF_01345"/>
    </source>
</evidence>
<dbReference type="Proteomes" id="UP001206895">
    <property type="component" value="Unassembled WGS sequence"/>
</dbReference>
<dbReference type="PRINTS" id="PR00973">
    <property type="entry name" value="RIBOSOMALS17"/>
</dbReference>
<evidence type="ECO:0000256" key="1">
    <source>
        <dbReference type="ARBA" id="ARBA00010254"/>
    </source>
</evidence>
<protein>
    <recommendedName>
        <fullName evidence="6">Small ribosomal subunit protein uS17</fullName>
    </recommendedName>
</protein>
<evidence type="ECO:0000256" key="7">
    <source>
        <dbReference type="RuleBase" id="RU003872"/>
    </source>
</evidence>
<evidence type="ECO:0000256" key="5">
    <source>
        <dbReference type="ARBA" id="ARBA00023274"/>
    </source>
</evidence>
<sequence>MSDEKDVNVTEPATKERAQRKVRVGYVVSDKMQKTIVVELEDRKSHPLYGKIIRTTSKVKAHDENETAGIGDRVRLMETRPLSATKRWRLVEVLEKAK</sequence>
<comment type="similarity">
    <text evidence="1 6 7">Belongs to the universal ribosomal protein uS17 family.</text>
</comment>
<dbReference type="InterPro" id="IPR019984">
    <property type="entry name" value="Ribosomal_uS17_bact/chlr"/>
</dbReference>
<evidence type="ECO:0000256" key="2">
    <source>
        <dbReference type="ARBA" id="ARBA00022730"/>
    </source>
</evidence>
<keyword evidence="3 6" id="KW-0694">RNA-binding</keyword>
<keyword evidence="9" id="KW-1185">Reference proteome</keyword>
<dbReference type="InterPro" id="IPR019979">
    <property type="entry name" value="Ribosomal_uS17_CS"/>
</dbReference>
<dbReference type="PROSITE" id="PS00056">
    <property type="entry name" value="RIBOSOMAL_S17"/>
    <property type="match status" value="1"/>
</dbReference>
<evidence type="ECO:0000313" key="8">
    <source>
        <dbReference type="EMBL" id="MCP2177603.1"/>
    </source>
</evidence>
<dbReference type="Gene3D" id="2.40.50.140">
    <property type="entry name" value="Nucleic acid-binding proteins"/>
    <property type="match status" value="1"/>
</dbReference>
<keyword evidence="5 6" id="KW-0687">Ribonucleoprotein</keyword>
<reference evidence="8 9" key="1">
    <citation type="submission" date="2022-06" db="EMBL/GenBank/DDBJ databases">
        <title>Genomic Encyclopedia of Archaeal and Bacterial Type Strains, Phase II (KMG-II): from individual species to whole genera.</title>
        <authorList>
            <person name="Goeker M."/>
        </authorList>
    </citation>
    <scope>NUCLEOTIDE SEQUENCE [LARGE SCALE GENOMIC DNA]</scope>
    <source>
        <strain evidence="8 9">DSM 44693</strain>
    </source>
</reference>
<keyword evidence="4 6" id="KW-0689">Ribosomal protein</keyword>
<dbReference type="NCBIfam" id="TIGR03635">
    <property type="entry name" value="uS17_bact"/>
    <property type="match status" value="1"/>
</dbReference>
<dbReference type="CDD" id="cd00364">
    <property type="entry name" value="Ribosomal_uS17"/>
    <property type="match status" value="1"/>
</dbReference>
<dbReference type="Pfam" id="PF00366">
    <property type="entry name" value="Ribosomal_S17"/>
    <property type="match status" value="1"/>
</dbReference>
<dbReference type="RefSeq" id="WP_253662512.1">
    <property type="nucleotide sequence ID" value="NZ_BAAAJQ010000001.1"/>
</dbReference>
<comment type="subunit">
    <text evidence="6">Part of the 30S ribosomal subunit.</text>
</comment>
<dbReference type="HAMAP" id="MF_01345_B">
    <property type="entry name" value="Ribosomal_uS17_B"/>
    <property type="match status" value="1"/>
</dbReference>
<dbReference type="SUPFAM" id="SSF50249">
    <property type="entry name" value="Nucleic acid-binding proteins"/>
    <property type="match status" value="1"/>
</dbReference>
<dbReference type="EMBL" id="JAMTCJ010000003">
    <property type="protein sequence ID" value="MCP2177603.1"/>
    <property type="molecule type" value="Genomic_DNA"/>
</dbReference>
<dbReference type="NCBIfam" id="NF004123">
    <property type="entry name" value="PRK05610.1"/>
    <property type="match status" value="1"/>
</dbReference>
<dbReference type="InterPro" id="IPR000266">
    <property type="entry name" value="Ribosomal_uS17"/>
</dbReference>
<proteinExistence type="inferred from homology"/>
<dbReference type="GO" id="GO:0005840">
    <property type="term" value="C:ribosome"/>
    <property type="evidence" value="ECO:0007669"/>
    <property type="project" value="UniProtKB-KW"/>
</dbReference>
<keyword evidence="2 6" id="KW-0699">rRNA-binding</keyword>
<evidence type="ECO:0000256" key="4">
    <source>
        <dbReference type="ARBA" id="ARBA00022980"/>
    </source>
</evidence>
<comment type="function">
    <text evidence="6">One of the primary rRNA binding proteins, it binds specifically to the 5'-end of 16S ribosomal RNA.</text>
</comment>
<organism evidence="8 9">
    <name type="scientific">Williamsia maris</name>
    <dbReference type="NCBI Taxonomy" id="72806"/>
    <lineage>
        <taxon>Bacteria</taxon>
        <taxon>Bacillati</taxon>
        <taxon>Actinomycetota</taxon>
        <taxon>Actinomycetes</taxon>
        <taxon>Mycobacteriales</taxon>
        <taxon>Nocardiaceae</taxon>
        <taxon>Williamsia</taxon>
    </lineage>
</organism>
<dbReference type="InterPro" id="IPR012340">
    <property type="entry name" value="NA-bd_OB-fold"/>
</dbReference>
<accession>A0ABT1HI29</accession>
<dbReference type="PANTHER" id="PTHR10744">
    <property type="entry name" value="40S RIBOSOMAL PROTEIN S11 FAMILY MEMBER"/>
    <property type="match status" value="1"/>
</dbReference>
<name>A0ABT1HI29_9NOCA</name>
<dbReference type="PANTHER" id="PTHR10744:SF1">
    <property type="entry name" value="SMALL RIBOSOMAL SUBUNIT PROTEIN US17M"/>
    <property type="match status" value="1"/>
</dbReference>